<comment type="function">
    <text evidence="1">Mediates magnesium influx to the cytosol.</text>
</comment>
<evidence type="ECO:0000313" key="21">
    <source>
        <dbReference type="Proteomes" id="UP000824988"/>
    </source>
</evidence>
<feature type="transmembrane region" description="Helical" evidence="18">
    <location>
        <begin position="243"/>
        <end position="265"/>
    </location>
</feature>
<dbReference type="FunFam" id="3.40.50.1000:FF:000001">
    <property type="entry name" value="Phospholipid-transporting ATPase IC"/>
    <property type="match status" value="1"/>
</dbReference>
<dbReference type="Pfam" id="PF00689">
    <property type="entry name" value="Cation_ATPase_C"/>
    <property type="match status" value="1"/>
</dbReference>
<evidence type="ECO:0000256" key="16">
    <source>
        <dbReference type="ARBA" id="ARBA00029806"/>
    </source>
</evidence>
<dbReference type="NCBIfam" id="TIGR01524">
    <property type="entry name" value="ATPase-IIIB_Mg"/>
    <property type="match status" value="1"/>
</dbReference>
<dbReference type="InterPro" id="IPR018303">
    <property type="entry name" value="ATPase_P-typ_P_site"/>
</dbReference>
<dbReference type="SFLD" id="SFLDG00002">
    <property type="entry name" value="C1.7:_P-type_atpase_like"/>
    <property type="match status" value="1"/>
</dbReference>
<evidence type="ECO:0000256" key="18">
    <source>
        <dbReference type="SAM" id="Phobius"/>
    </source>
</evidence>
<dbReference type="InterPro" id="IPR044492">
    <property type="entry name" value="P_typ_ATPase_HD_dom"/>
</dbReference>
<dbReference type="InterPro" id="IPR004014">
    <property type="entry name" value="ATPase_P-typ_cation-transptr_N"/>
</dbReference>
<sequence length="874" mass="94269">MSTPQPAFWQTPQDQLLQRLDSSPQGLATAEAEQRLSNLGKNRLRNGIDAAPLKLLLAQFKTPIILLLMVAAGLSFYLGDRTDGGIILGIVTLSGLLGFWQEYGAMHAVKQLMAGVRTTATVLRDGGKTEVPLEAVVPGDVVLLNAGAVVPADCRLLWAKDLFVNEAALTGETYPVEKSPGDVTADAPLARRRNCLYLGTHVVSGEAGAVVVHVGADTELGHVAGRLARQAPETEFERGVRRFGYLLTEVTLIMLVIIFALNVYLGKPVVDTFMFSLALAVGLTPQLLPAVISVNLARGAKRMAEAGVIVKRLAAIENFGSMDVLCSDKTGTLTEGQVRVHGAVDAAGRDSPETLRYAAVNAALETGFANPIDLALRELVYSPHPNPLPEGEGEKMSANFNLAGIAKLDEIPYDFLRKRLSVLIDENGEHRLVTKGALAQVLEICSQARLDGRTVPLQEARPAIEVRFQELSGQGLRVLGVAIKPIDGATRFGHEEEQGMTFLGCLVLDDPPKPGIADTVRELKSLGVALVVITGDNRLVAANLAKRIGLNHERILTGPEIRRMSDEALKVQIRRVQVFAEVEPNHKERIILALRKAGHVVGFLGDGINDASALHAADVGISVDSAVDVAKEAAHFVLLQHELAVLIDGVREGRRTFANTLKYVFMATSANFGNMFSMAGASLFLPFLPLLPKQILLTNLLTDIPEMAIATDTVDAALVEKPERWDIGFIRRFMIVFGLLSSVFDYATFGVLLHLGADAATFRTGWFLESVLSATLVVLVIRTRQPFFRSRPSRPLLAATLLVWGLVLALAYAPAAQLLGFAPLPPVMLGWLAAILALYVLAAEAAKRRFYRNAQNGGAKLASMEALGHPAKKR</sequence>
<dbReference type="GO" id="GO:0016887">
    <property type="term" value="F:ATP hydrolysis activity"/>
    <property type="evidence" value="ECO:0007669"/>
    <property type="project" value="InterPro"/>
</dbReference>
<evidence type="ECO:0000256" key="12">
    <source>
        <dbReference type="ARBA" id="ARBA00022842"/>
    </source>
</evidence>
<dbReference type="RefSeq" id="WP_246598901.1">
    <property type="nucleotide sequence ID" value="NZ_AP019782.1"/>
</dbReference>
<comment type="subcellular location">
    <subcellularLocation>
        <location evidence="2">Cell inner membrane</location>
        <topology evidence="2">Multi-pass membrane protein</topology>
    </subcellularLocation>
</comment>
<evidence type="ECO:0000256" key="11">
    <source>
        <dbReference type="ARBA" id="ARBA00022840"/>
    </source>
</evidence>
<keyword evidence="9 18" id="KW-0812">Transmembrane</keyword>
<evidence type="ECO:0000256" key="10">
    <source>
        <dbReference type="ARBA" id="ARBA00022741"/>
    </source>
</evidence>
<evidence type="ECO:0000259" key="19">
    <source>
        <dbReference type="SMART" id="SM00831"/>
    </source>
</evidence>
<dbReference type="Pfam" id="PF00690">
    <property type="entry name" value="Cation_ATPase_N"/>
    <property type="match status" value="1"/>
</dbReference>
<dbReference type="InterPro" id="IPR006068">
    <property type="entry name" value="ATPase_P-typ_cation-transptr_C"/>
</dbReference>
<reference evidence="20" key="1">
    <citation type="submission" date="2019-06" db="EMBL/GenBank/DDBJ databases">
        <title>Complete genome sequence of Methylogaea oryzae strain JCM16910.</title>
        <authorList>
            <person name="Asakawa S."/>
        </authorList>
    </citation>
    <scope>NUCLEOTIDE SEQUENCE</scope>
    <source>
        <strain evidence="20">E10</strain>
    </source>
</reference>
<keyword evidence="7" id="KW-0997">Cell inner membrane</keyword>
<feature type="transmembrane region" description="Helical" evidence="18">
    <location>
        <begin position="795"/>
        <end position="815"/>
    </location>
</feature>
<dbReference type="Proteomes" id="UP000824988">
    <property type="component" value="Chromosome"/>
</dbReference>
<feature type="transmembrane region" description="Helical" evidence="18">
    <location>
        <begin position="55"/>
        <end position="78"/>
    </location>
</feature>
<dbReference type="InterPro" id="IPR006415">
    <property type="entry name" value="P-type_ATPase_IIIB"/>
</dbReference>
<keyword evidence="6" id="KW-1003">Cell membrane</keyword>
<dbReference type="GO" id="GO:0005524">
    <property type="term" value="F:ATP binding"/>
    <property type="evidence" value="ECO:0007669"/>
    <property type="project" value="UniProtKB-KW"/>
</dbReference>
<dbReference type="EMBL" id="AP019782">
    <property type="protein sequence ID" value="BBL72609.1"/>
    <property type="molecule type" value="Genomic_DNA"/>
</dbReference>
<evidence type="ECO:0000256" key="3">
    <source>
        <dbReference type="ARBA" id="ARBA00008746"/>
    </source>
</evidence>
<evidence type="ECO:0000256" key="2">
    <source>
        <dbReference type="ARBA" id="ARBA00004429"/>
    </source>
</evidence>
<keyword evidence="15 18" id="KW-0472">Membrane</keyword>
<dbReference type="KEGG" id="moz:MoryE10_32150"/>
<dbReference type="GO" id="GO:0015444">
    <property type="term" value="F:P-type magnesium transporter activity"/>
    <property type="evidence" value="ECO:0007669"/>
    <property type="project" value="UniProtKB-EC"/>
</dbReference>
<dbReference type="NCBIfam" id="TIGR01494">
    <property type="entry name" value="ATPase_P-type"/>
    <property type="match status" value="2"/>
</dbReference>
<feature type="transmembrane region" description="Helical" evidence="18">
    <location>
        <begin position="84"/>
        <end position="103"/>
    </location>
</feature>
<gene>
    <name evidence="20" type="ORF">MoryE10_32150</name>
</gene>
<evidence type="ECO:0000256" key="6">
    <source>
        <dbReference type="ARBA" id="ARBA00022475"/>
    </source>
</evidence>
<keyword evidence="21" id="KW-1185">Reference proteome</keyword>
<dbReference type="SFLD" id="SFLDS00003">
    <property type="entry name" value="Haloacid_Dehalogenase"/>
    <property type="match status" value="1"/>
</dbReference>
<evidence type="ECO:0000256" key="14">
    <source>
        <dbReference type="ARBA" id="ARBA00022989"/>
    </source>
</evidence>
<evidence type="ECO:0000256" key="17">
    <source>
        <dbReference type="ARBA" id="ARBA00047295"/>
    </source>
</evidence>
<dbReference type="SMART" id="SM00831">
    <property type="entry name" value="Cation_ATPase_N"/>
    <property type="match status" value="1"/>
</dbReference>
<proteinExistence type="inferred from homology"/>
<feature type="transmembrane region" description="Helical" evidence="18">
    <location>
        <begin position="277"/>
        <end position="297"/>
    </location>
</feature>
<feature type="transmembrane region" description="Helical" evidence="18">
    <location>
        <begin position="765"/>
        <end position="783"/>
    </location>
</feature>
<dbReference type="InterPro" id="IPR001757">
    <property type="entry name" value="P_typ_ATPase"/>
</dbReference>
<evidence type="ECO:0000256" key="15">
    <source>
        <dbReference type="ARBA" id="ARBA00023136"/>
    </source>
</evidence>
<dbReference type="InterPro" id="IPR059000">
    <property type="entry name" value="ATPase_P-type_domA"/>
</dbReference>
<dbReference type="EC" id="7.2.2.14" evidence="4"/>
<comment type="similarity">
    <text evidence="3">Belongs to the cation transport ATPase (P-type) (TC 3.A.3) family. Type IIIB subfamily.</text>
</comment>
<dbReference type="PROSITE" id="PS00154">
    <property type="entry name" value="ATPASE_E1_E2"/>
    <property type="match status" value="1"/>
</dbReference>
<keyword evidence="14 18" id="KW-1133">Transmembrane helix</keyword>
<evidence type="ECO:0000256" key="8">
    <source>
        <dbReference type="ARBA" id="ARBA00022553"/>
    </source>
</evidence>
<dbReference type="AlphaFoldDB" id="A0A8D4VSR1"/>
<dbReference type="SFLD" id="SFLDF00027">
    <property type="entry name" value="p-type_atpase"/>
    <property type="match status" value="1"/>
</dbReference>
<evidence type="ECO:0000256" key="5">
    <source>
        <dbReference type="ARBA" id="ARBA00013555"/>
    </source>
</evidence>
<dbReference type="Pfam" id="PF00122">
    <property type="entry name" value="E1-E2_ATPase"/>
    <property type="match status" value="1"/>
</dbReference>
<feature type="transmembrane region" description="Helical" evidence="18">
    <location>
        <begin position="821"/>
        <end position="842"/>
    </location>
</feature>
<dbReference type="Pfam" id="PF13246">
    <property type="entry name" value="Cation_ATPase"/>
    <property type="match status" value="1"/>
</dbReference>
<keyword evidence="11" id="KW-0067">ATP-binding</keyword>
<name>A0A8D4VSR1_9GAMM</name>
<evidence type="ECO:0000256" key="9">
    <source>
        <dbReference type="ARBA" id="ARBA00022692"/>
    </source>
</evidence>
<evidence type="ECO:0000256" key="7">
    <source>
        <dbReference type="ARBA" id="ARBA00022519"/>
    </source>
</evidence>
<accession>A0A8D4VSR1</accession>
<evidence type="ECO:0000256" key="1">
    <source>
        <dbReference type="ARBA" id="ARBA00003954"/>
    </source>
</evidence>
<dbReference type="PANTHER" id="PTHR42861">
    <property type="entry name" value="CALCIUM-TRANSPORTING ATPASE"/>
    <property type="match status" value="1"/>
</dbReference>
<keyword evidence="13" id="KW-1278">Translocase</keyword>
<comment type="catalytic activity">
    <reaction evidence="17">
        <text>Mg(2+)(out) + ATP + H2O = Mg(2+)(in) + ADP + phosphate + H(+)</text>
        <dbReference type="Rhea" id="RHEA:10260"/>
        <dbReference type="ChEBI" id="CHEBI:15377"/>
        <dbReference type="ChEBI" id="CHEBI:15378"/>
        <dbReference type="ChEBI" id="CHEBI:18420"/>
        <dbReference type="ChEBI" id="CHEBI:30616"/>
        <dbReference type="ChEBI" id="CHEBI:43474"/>
        <dbReference type="ChEBI" id="CHEBI:456216"/>
        <dbReference type="EC" id="7.2.2.14"/>
    </reaction>
</comment>
<keyword evidence="10" id="KW-0547">Nucleotide-binding</keyword>
<evidence type="ECO:0000256" key="4">
    <source>
        <dbReference type="ARBA" id="ARBA00012786"/>
    </source>
</evidence>
<evidence type="ECO:0000313" key="20">
    <source>
        <dbReference type="EMBL" id="BBL72609.1"/>
    </source>
</evidence>
<organism evidence="20 21">
    <name type="scientific">Methylogaea oryzae</name>
    <dbReference type="NCBI Taxonomy" id="1295382"/>
    <lineage>
        <taxon>Bacteria</taxon>
        <taxon>Pseudomonadati</taxon>
        <taxon>Pseudomonadota</taxon>
        <taxon>Gammaproteobacteria</taxon>
        <taxon>Methylococcales</taxon>
        <taxon>Methylococcaceae</taxon>
        <taxon>Methylogaea</taxon>
    </lineage>
</organism>
<protein>
    <recommendedName>
        <fullName evidence="5">Magnesium-transporting ATPase, P-type 1</fullName>
        <ecNumber evidence="4">7.2.2.14</ecNumber>
    </recommendedName>
    <alternativeName>
        <fullName evidence="16">Mg(2+) transport ATPase, P-type 1</fullName>
    </alternativeName>
</protein>
<evidence type="ECO:0000256" key="13">
    <source>
        <dbReference type="ARBA" id="ARBA00022967"/>
    </source>
</evidence>
<keyword evidence="8" id="KW-0597">Phosphoprotein</keyword>
<feature type="domain" description="Cation-transporting P-type ATPase N-terminal" evidence="19">
    <location>
        <begin position="7"/>
        <end position="80"/>
    </location>
</feature>
<feature type="transmembrane region" description="Helical" evidence="18">
    <location>
        <begin position="733"/>
        <end position="753"/>
    </location>
</feature>
<keyword evidence="12" id="KW-0460">Magnesium</keyword>
<dbReference type="GO" id="GO:0005886">
    <property type="term" value="C:plasma membrane"/>
    <property type="evidence" value="ECO:0007669"/>
    <property type="project" value="UniProtKB-SubCell"/>
</dbReference>